<protein>
    <submittedName>
        <fullName evidence="1">Uncharacterized protein</fullName>
    </submittedName>
</protein>
<proteinExistence type="predicted"/>
<sequence length="176" mass="20332">MKSVFAILLFTLLGLPFSALADSEYEYQLYKNYENYGIVVFPKKNIFKDLESYLFSISFESAESGKAVMRRGTKNENATYMMPLEAQKRHSIEKFIVIQVIDSMSMLVGIYDTEWGLSLEGAIVEMETIKQNIPKTLNVFRGKNRQRQTHSKPQKMTSNANFSSRLEYNIISIRQN</sequence>
<accession>A0A381UVU4</accession>
<dbReference type="EMBL" id="UINC01007037">
    <property type="protein sequence ID" value="SVA31063.1"/>
    <property type="molecule type" value="Genomic_DNA"/>
</dbReference>
<dbReference type="AlphaFoldDB" id="A0A381UVU4"/>
<gene>
    <name evidence="1" type="ORF">METZ01_LOCUS83917</name>
</gene>
<reference evidence="1" key="1">
    <citation type="submission" date="2018-05" db="EMBL/GenBank/DDBJ databases">
        <authorList>
            <person name="Lanie J.A."/>
            <person name="Ng W.-L."/>
            <person name="Kazmierczak K.M."/>
            <person name="Andrzejewski T.M."/>
            <person name="Davidsen T.M."/>
            <person name="Wayne K.J."/>
            <person name="Tettelin H."/>
            <person name="Glass J.I."/>
            <person name="Rusch D."/>
            <person name="Podicherti R."/>
            <person name="Tsui H.-C.T."/>
            <person name="Winkler M.E."/>
        </authorList>
    </citation>
    <scope>NUCLEOTIDE SEQUENCE</scope>
</reference>
<evidence type="ECO:0000313" key="1">
    <source>
        <dbReference type="EMBL" id="SVA31063.1"/>
    </source>
</evidence>
<organism evidence="1">
    <name type="scientific">marine metagenome</name>
    <dbReference type="NCBI Taxonomy" id="408172"/>
    <lineage>
        <taxon>unclassified sequences</taxon>
        <taxon>metagenomes</taxon>
        <taxon>ecological metagenomes</taxon>
    </lineage>
</organism>
<name>A0A381UVU4_9ZZZZ</name>